<sequence>MVLAWPVYQGSVFNDGTWNFSGRYYNYKDPLSAQLEHCLHLKEAVDDTKLVKKLDNLGDLVDLLSVLTDRRLIDKRDMFQS</sequence>
<dbReference type="Proteomes" id="UP001642484">
    <property type="component" value="Unassembled WGS sequence"/>
</dbReference>
<gene>
    <name evidence="1" type="ORF">CCMP2556_LOCUS31501</name>
</gene>
<proteinExistence type="predicted"/>
<feature type="non-terminal residue" evidence="1">
    <location>
        <position position="81"/>
    </location>
</feature>
<name>A0ABP0NKS0_9DINO</name>
<dbReference type="EMBL" id="CAXAMN010021868">
    <property type="protein sequence ID" value="CAK9064139.1"/>
    <property type="molecule type" value="Genomic_DNA"/>
</dbReference>
<evidence type="ECO:0000313" key="1">
    <source>
        <dbReference type="EMBL" id="CAK9064139.1"/>
    </source>
</evidence>
<evidence type="ECO:0000313" key="2">
    <source>
        <dbReference type="Proteomes" id="UP001642484"/>
    </source>
</evidence>
<reference evidence="1 2" key="1">
    <citation type="submission" date="2024-02" db="EMBL/GenBank/DDBJ databases">
        <authorList>
            <person name="Chen Y."/>
            <person name="Shah S."/>
            <person name="Dougan E. K."/>
            <person name="Thang M."/>
            <person name="Chan C."/>
        </authorList>
    </citation>
    <scope>NUCLEOTIDE SEQUENCE [LARGE SCALE GENOMIC DNA]</scope>
</reference>
<organism evidence="1 2">
    <name type="scientific">Durusdinium trenchii</name>
    <dbReference type="NCBI Taxonomy" id="1381693"/>
    <lineage>
        <taxon>Eukaryota</taxon>
        <taxon>Sar</taxon>
        <taxon>Alveolata</taxon>
        <taxon>Dinophyceae</taxon>
        <taxon>Suessiales</taxon>
        <taxon>Symbiodiniaceae</taxon>
        <taxon>Durusdinium</taxon>
    </lineage>
</organism>
<protein>
    <submittedName>
        <fullName evidence="1">Uncharacterized protein</fullName>
    </submittedName>
</protein>
<comment type="caution">
    <text evidence="1">The sequence shown here is derived from an EMBL/GenBank/DDBJ whole genome shotgun (WGS) entry which is preliminary data.</text>
</comment>
<accession>A0ABP0NKS0</accession>
<keyword evidence="2" id="KW-1185">Reference proteome</keyword>